<evidence type="ECO:0000259" key="4">
    <source>
        <dbReference type="Pfam" id="PF23355"/>
    </source>
</evidence>
<evidence type="ECO:0000313" key="5">
    <source>
        <dbReference type="EMBL" id="CAD8463001.1"/>
    </source>
</evidence>
<accession>A0A7S0DU95</accession>
<dbReference type="Pfam" id="PF21178">
    <property type="entry name" value="Itf52_C"/>
    <property type="match status" value="1"/>
</dbReference>
<dbReference type="Gene3D" id="6.10.250.2800">
    <property type="match status" value="1"/>
</dbReference>
<dbReference type="InterPro" id="IPR055460">
    <property type="entry name" value="IFT52_central"/>
</dbReference>
<dbReference type="PANTHER" id="PTHR12969:SF7">
    <property type="entry name" value="INTRAFLAGELLAR TRANSPORT PROTEIN 52 HOMOLOG"/>
    <property type="match status" value="1"/>
</dbReference>
<dbReference type="GO" id="GO:0060271">
    <property type="term" value="P:cilium assembly"/>
    <property type="evidence" value="ECO:0007669"/>
    <property type="project" value="TreeGrafter"/>
</dbReference>
<dbReference type="CDD" id="cd23683">
    <property type="entry name" value="IFT52_CTD"/>
    <property type="match status" value="1"/>
</dbReference>
<feature type="region of interest" description="Disordered" evidence="1">
    <location>
        <begin position="321"/>
        <end position="380"/>
    </location>
</feature>
<dbReference type="InterPro" id="IPR039975">
    <property type="entry name" value="IFT52"/>
</dbReference>
<gene>
    <name evidence="5" type="ORF">LAMO00422_LOCUS21961</name>
</gene>
<feature type="compositionally biased region" description="Basic and acidic residues" evidence="1">
    <location>
        <begin position="21"/>
        <end position="41"/>
    </location>
</feature>
<reference evidence="5" key="1">
    <citation type="submission" date="2021-01" db="EMBL/GenBank/DDBJ databases">
        <authorList>
            <person name="Corre E."/>
            <person name="Pelletier E."/>
            <person name="Niang G."/>
            <person name="Scheremetjew M."/>
            <person name="Finn R."/>
            <person name="Kale V."/>
            <person name="Holt S."/>
            <person name="Cochrane G."/>
            <person name="Meng A."/>
            <person name="Brown T."/>
            <person name="Cohen L."/>
        </authorList>
    </citation>
    <scope>NUCLEOTIDE SEQUENCE</scope>
    <source>
        <strain evidence="5">CCMP2058</strain>
    </source>
</reference>
<dbReference type="Pfam" id="PF23352">
    <property type="entry name" value="IFT52_central"/>
    <property type="match status" value="1"/>
</dbReference>
<dbReference type="GO" id="GO:0042073">
    <property type="term" value="P:intraciliary transport"/>
    <property type="evidence" value="ECO:0007669"/>
    <property type="project" value="TreeGrafter"/>
</dbReference>
<sequence length="605" mass="66038">MIGGIRVNGRAVRGGSAGSRRRGENTKAETVEGGEGEEKRRSIILDLSKTDNKTFTPNKVMKSFQRRLRKTFHVKINKDDLVDTGAGLSVKDTSCVIMVIPTAPLEEADIKALKEYVSDGGSLFIMAQEGGESRPNENISELTTDFGIGINNDSVTRAAYKKDFYRPKEVFIGGASLIPEIDNYSGKKTSAASDLDFQEEEYEGSVGGGLDIVYPYGCTLNIQKPAIPIISSGKMSFPANRCLVGVAKLNKGTIMVMGSAKPFYDEYISKADNTALLDGIMNMLTIPEAKIGNVENDRPEFKEAVQVPDMEALAERLRLSPPLTLPLSPPVNTLSTKSTPSMPPMSASPSRSRSPPRLSPTQTAANSPEPPALSLSIPLARSSNVSENPYAYAYPEGEGKEPEKPVFATAAQITPDVTKGDGGRGGSVTESDRAARNDSSCLEEPEDLPTDLSKLFDFKLFNYNTDMVPETVKLYKRLNVNHESLSLIPPQFEVPLPPLQPAVFLPCMRDLPPPALDLFDLDQHFCDERVQLAQLTNKCQNKDLDYYVINAGQILNVNTKIKPQGELTAKEVLHFIFQQLVNYKKLDSKPLEGQSPHPPASPGNV</sequence>
<dbReference type="GO" id="GO:0005814">
    <property type="term" value="C:centriole"/>
    <property type="evidence" value="ECO:0007669"/>
    <property type="project" value="TreeGrafter"/>
</dbReference>
<dbReference type="GO" id="GO:0030992">
    <property type="term" value="C:intraciliary transport particle B"/>
    <property type="evidence" value="ECO:0007669"/>
    <property type="project" value="TreeGrafter"/>
</dbReference>
<feature type="domain" description="IFT52 central" evidence="3">
    <location>
        <begin position="439"/>
        <end position="514"/>
    </location>
</feature>
<evidence type="ECO:0000259" key="2">
    <source>
        <dbReference type="Pfam" id="PF21178"/>
    </source>
</evidence>
<dbReference type="Pfam" id="PF23355">
    <property type="entry name" value="IFT52_GIFT"/>
    <property type="match status" value="1"/>
</dbReference>
<feature type="domain" description="IFT52 GIFT" evidence="4">
    <location>
        <begin position="43"/>
        <end position="295"/>
    </location>
</feature>
<dbReference type="AlphaFoldDB" id="A0A7S0DU95"/>
<feature type="compositionally biased region" description="Low complexity" evidence="1">
    <location>
        <begin position="330"/>
        <end position="361"/>
    </location>
</feature>
<organism evidence="5">
    <name type="scientific">Amorphochlora amoebiformis</name>
    <dbReference type="NCBI Taxonomy" id="1561963"/>
    <lineage>
        <taxon>Eukaryota</taxon>
        <taxon>Sar</taxon>
        <taxon>Rhizaria</taxon>
        <taxon>Cercozoa</taxon>
        <taxon>Chlorarachniophyceae</taxon>
        <taxon>Amorphochlora</taxon>
    </lineage>
</organism>
<protein>
    <recommendedName>
        <fullName evidence="6">Intraflagellar transport protein 52 homolog</fullName>
    </recommendedName>
</protein>
<evidence type="ECO:0000256" key="1">
    <source>
        <dbReference type="SAM" id="MobiDB-lite"/>
    </source>
</evidence>
<dbReference type="InterPro" id="IPR055458">
    <property type="entry name" value="IFT52_GIFT"/>
</dbReference>
<feature type="region of interest" description="Disordered" evidence="1">
    <location>
        <begin position="1"/>
        <end position="41"/>
    </location>
</feature>
<name>A0A7S0DU95_9EUKA</name>
<feature type="region of interest" description="Disordered" evidence="1">
    <location>
        <begin position="415"/>
        <end position="446"/>
    </location>
</feature>
<dbReference type="GO" id="GO:0005929">
    <property type="term" value="C:cilium"/>
    <property type="evidence" value="ECO:0007669"/>
    <property type="project" value="TreeGrafter"/>
</dbReference>
<dbReference type="PANTHER" id="PTHR12969">
    <property type="entry name" value="NGD5/OSM-6/IFT52"/>
    <property type="match status" value="1"/>
</dbReference>
<feature type="domain" description="Intraflagellar transport protein 52 C-terminal" evidence="2">
    <location>
        <begin position="525"/>
        <end position="577"/>
    </location>
</feature>
<dbReference type="EMBL" id="HBEM01032171">
    <property type="protein sequence ID" value="CAD8463001.1"/>
    <property type="molecule type" value="Transcribed_RNA"/>
</dbReference>
<proteinExistence type="predicted"/>
<evidence type="ECO:0000259" key="3">
    <source>
        <dbReference type="Pfam" id="PF23352"/>
    </source>
</evidence>
<dbReference type="InterPro" id="IPR048643">
    <property type="entry name" value="Itf52_C"/>
</dbReference>
<evidence type="ECO:0008006" key="6">
    <source>
        <dbReference type="Google" id="ProtNLM"/>
    </source>
</evidence>